<dbReference type="SMART" id="SM00448">
    <property type="entry name" value="REC"/>
    <property type="match status" value="1"/>
</dbReference>
<dbReference type="InterPro" id="IPR011006">
    <property type="entry name" value="CheY-like_superfamily"/>
</dbReference>
<accession>A0A644UI28</accession>
<dbReference type="InterPro" id="IPR050595">
    <property type="entry name" value="Bact_response_regulator"/>
</dbReference>
<evidence type="ECO:0000313" key="3">
    <source>
        <dbReference type="EMBL" id="MPL78540.1"/>
    </source>
</evidence>
<keyword evidence="1" id="KW-0597">Phosphoprotein</keyword>
<protein>
    <submittedName>
        <fullName evidence="3">Regulator of RpoS</fullName>
    </submittedName>
</protein>
<reference evidence="3" key="1">
    <citation type="submission" date="2019-08" db="EMBL/GenBank/DDBJ databases">
        <authorList>
            <person name="Kucharzyk K."/>
            <person name="Murdoch R.W."/>
            <person name="Higgins S."/>
            <person name="Loffler F."/>
        </authorList>
    </citation>
    <scope>NUCLEOTIDE SEQUENCE</scope>
</reference>
<dbReference type="SUPFAM" id="SSF53649">
    <property type="entry name" value="Alkaline phosphatase-like"/>
    <property type="match status" value="1"/>
</dbReference>
<dbReference type="GO" id="GO:0000160">
    <property type="term" value="P:phosphorelay signal transduction system"/>
    <property type="evidence" value="ECO:0007669"/>
    <property type="project" value="InterPro"/>
</dbReference>
<dbReference type="InterPro" id="IPR001789">
    <property type="entry name" value="Sig_transdc_resp-reg_receiver"/>
</dbReference>
<dbReference type="EMBL" id="VSSQ01000117">
    <property type="protein sequence ID" value="MPL78540.1"/>
    <property type="molecule type" value="Genomic_DNA"/>
</dbReference>
<comment type="caution">
    <text evidence="3">The sequence shown here is derived from an EMBL/GenBank/DDBJ whole genome shotgun (WGS) entry which is preliminary data.</text>
</comment>
<dbReference type="PANTHER" id="PTHR44591">
    <property type="entry name" value="STRESS RESPONSE REGULATOR PROTEIN 1"/>
    <property type="match status" value="1"/>
</dbReference>
<evidence type="ECO:0000256" key="1">
    <source>
        <dbReference type="ARBA" id="ARBA00022553"/>
    </source>
</evidence>
<dbReference type="Gene3D" id="3.40.50.2300">
    <property type="match status" value="1"/>
</dbReference>
<feature type="domain" description="Response regulatory" evidence="2">
    <location>
        <begin position="5"/>
        <end position="119"/>
    </location>
</feature>
<dbReference type="PROSITE" id="PS50110">
    <property type="entry name" value="RESPONSE_REGULATORY"/>
    <property type="match status" value="1"/>
</dbReference>
<dbReference type="CDD" id="cd00156">
    <property type="entry name" value="REC"/>
    <property type="match status" value="1"/>
</dbReference>
<gene>
    <name evidence="3" type="primary">rssB_11</name>
    <name evidence="3" type="ORF">SDC9_24409</name>
</gene>
<dbReference type="InterPro" id="IPR017850">
    <property type="entry name" value="Alkaline_phosphatase_core_sf"/>
</dbReference>
<evidence type="ECO:0000259" key="2">
    <source>
        <dbReference type="PROSITE" id="PS50110"/>
    </source>
</evidence>
<sequence length="517" mass="60326">MENVTILWADDEIDLLKPHIMFLRDKGYEVFTSNNGVEAIEILKTRPFDIVFLDEQMPGLSGIETLIRVKNLFPDLPVVMITKSEEETIMEDAIGSKISDYLIKPVNPKQILLSLKKNLENKKLISEKTTFSYQQQFRNIGMEISNRLTHSEWPEVYRKLVYWELELGQSNDSGIMDVLKMQKEEAGQVFSRFVENNYTDWVNGKNPDRPVMSHTLIRDKLIPLLDETSSLFFILIDNLRYDQWKILQPIISELYRVERDEIYYSILPTTTQYARNALFAGLLPTEIEKKYPRYWVNEDDEGTKNQFEGELLGEQLKRYGKDVRYSYHKILNLSAGRKLVETLPNLTGNKLNAIVYNFVDMLSHARTEMEVIRELADDEAAYRSITVSWFEHSPLYDIIRFLAEKKIPLVITTDHGSVKVDAPVKIVGDKATNTNLRYKTGRSLSYNRKEVFEVKNPADIFLPRTNVSSNYVFCRNTDFFAYPNNFNYYVNYYRNTFQHGGISMEEMMIPFVILKAK</sequence>
<dbReference type="Pfam" id="PF08665">
    <property type="entry name" value="PglZ"/>
    <property type="match status" value="1"/>
</dbReference>
<dbReference type="AlphaFoldDB" id="A0A644UI28"/>
<dbReference type="SUPFAM" id="SSF52172">
    <property type="entry name" value="CheY-like"/>
    <property type="match status" value="1"/>
</dbReference>
<dbReference type="PANTHER" id="PTHR44591:SF3">
    <property type="entry name" value="RESPONSE REGULATORY DOMAIN-CONTAINING PROTEIN"/>
    <property type="match status" value="1"/>
</dbReference>
<organism evidence="3">
    <name type="scientific">bioreactor metagenome</name>
    <dbReference type="NCBI Taxonomy" id="1076179"/>
    <lineage>
        <taxon>unclassified sequences</taxon>
        <taxon>metagenomes</taxon>
        <taxon>ecological metagenomes</taxon>
    </lineage>
</organism>
<name>A0A644UI28_9ZZZZ</name>
<proteinExistence type="predicted"/>
<dbReference type="Pfam" id="PF00072">
    <property type="entry name" value="Response_reg"/>
    <property type="match status" value="1"/>
</dbReference>